<dbReference type="PANTHER" id="PTHR23359">
    <property type="entry name" value="NUCLEOTIDE KINASE"/>
    <property type="match status" value="1"/>
</dbReference>
<evidence type="ECO:0000256" key="3">
    <source>
        <dbReference type="ARBA" id="ARBA00012955"/>
    </source>
</evidence>
<name>A4S2N7_OSTLU</name>
<comment type="catalytic activity">
    <reaction evidence="1">
        <text>AMP + ATP = 2 ADP</text>
        <dbReference type="Rhea" id="RHEA:12973"/>
        <dbReference type="ChEBI" id="CHEBI:30616"/>
        <dbReference type="ChEBI" id="CHEBI:456215"/>
        <dbReference type="ChEBI" id="CHEBI:456216"/>
        <dbReference type="EC" id="2.7.4.3"/>
    </reaction>
</comment>
<dbReference type="Proteomes" id="UP000001568">
    <property type="component" value="Chromosome 9"/>
</dbReference>
<gene>
    <name evidence="8" type="ORF">OSTLU_88233</name>
</gene>
<comment type="similarity">
    <text evidence="2 7">Belongs to the adenylate kinase family.</text>
</comment>
<proteinExistence type="inferred from homology"/>
<evidence type="ECO:0000256" key="4">
    <source>
        <dbReference type="ARBA" id="ARBA00022679"/>
    </source>
</evidence>
<dbReference type="OMA" id="FFKNSNC"/>
<evidence type="ECO:0000313" key="9">
    <source>
        <dbReference type="Proteomes" id="UP000001568"/>
    </source>
</evidence>
<dbReference type="EMBL" id="CP000589">
    <property type="protein sequence ID" value="ABO98074.1"/>
    <property type="molecule type" value="Genomic_DNA"/>
</dbReference>
<dbReference type="PRINTS" id="PR00094">
    <property type="entry name" value="ADENYLTKNASE"/>
</dbReference>
<dbReference type="InterPro" id="IPR000850">
    <property type="entry name" value="Adenylat/UMP-CMP_kin"/>
</dbReference>
<evidence type="ECO:0000313" key="8">
    <source>
        <dbReference type="EMBL" id="ABO98074.1"/>
    </source>
</evidence>
<evidence type="ECO:0000256" key="5">
    <source>
        <dbReference type="ARBA" id="ARBA00022741"/>
    </source>
</evidence>
<dbReference type="HOGENOM" id="CLU_032354_2_1_1"/>
<protein>
    <recommendedName>
        <fullName evidence="3">adenylate kinase</fullName>
        <ecNumber evidence="3">2.7.4.3</ecNumber>
    </recommendedName>
</protein>
<dbReference type="InterPro" id="IPR033690">
    <property type="entry name" value="Adenylat_kinase_CS"/>
</dbReference>
<dbReference type="Gramene" id="ABO98074">
    <property type="protein sequence ID" value="ABO98074"/>
    <property type="gene ID" value="OSTLU_88233"/>
</dbReference>
<reference evidence="8 9" key="1">
    <citation type="journal article" date="2007" name="Proc. Natl. Acad. Sci. U.S.A.">
        <title>The tiny eukaryote Ostreococcus provides genomic insights into the paradox of plankton speciation.</title>
        <authorList>
            <person name="Palenik B."/>
            <person name="Grimwood J."/>
            <person name="Aerts A."/>
            <person name="Rouze P."/>
            <person name="Salamov A."/>
            <person name="Putnam N."/>
            <person name="Dupont C."/>
            <person name="Jorgensen R."/>
            <person name="Derelle E."/>
            <person name="Rombauts S."/>
            <person name="Zhou K."/>
            <person name="Otillar R."/>
            <person name="Merchant S.S."/>
            <person name="Podell S."/>
            <person name="Gaasterland T."/>
            <person name="Napoli C."/>
            <person name="Gendler K."/>
            <person name="Manuell A."/>
            <person name="Tai V."/>
            <person name="Vallon O."/>
            <person name="Piganeau G."/>
            <person name="Jancek S."/>
            <person name="Heijde M."/>
            <person name="Jabbari K."/>
            <person name="Bowler C."/>
            <person name="Lohr M."/>
            <person name="Robbens S."/>
            <person name="Werner G."/>
            <person name="Dubchak I."/>
            <person name="Pazour G.J."/>
            <person name="Ren Q."/>
            <person name="Paulsen I."/>
            <person name="Delwiche C."/>
            <person name="Schmutz J."/>
            <person name="Rokhsar D."/>
            <person name="Van de Peer Y."/>
            <person name="Moreau H."/>
            <person name="Grigoriev I.V."/>
        </authorList>
    </citation>
    <scope>NUCLEOTIDE SEQUENCE [LARGE SCALE GENOMIC DNA]</scope>
    <source>
        <strain evidence="8 9">CCE9901</strain>
    </source>
</reference>
<dbReference type="SUPFAM" id="SSF52540">
    <property type="entry name" value="P-loop containing nucleoside triphosphate hydrolases"/>
    <property type="match status" value="1"/>
</dbReference>
<dbReference type="InterPro" id="IPR027417">
    <property type="entry name" value="P-loop_NTPase"/>
</dbReference>
<accession>A4S2N7</accession>
<keyword evidence="5" id="KW-0547">Nucleotide-binding</keyword>
<dbReference type="OrthoDB" id="439792at2759"/>
<sequence length="278" mass="30434">MFARRLSVVTARALSRKYASTPFDATGAAVDALRDELASTCDGVLEQGKKLNWVFLGAPGVGKGTYASRMAKQMGVPHISMGDLVRAEIKGETALGKEMKAIAARGELVPDALVLDILDKRVKRGEAEGERGFLLDGFPRTVPQAETLSTMVEVTQVLNLTLREDILVEKCCGRRECGECGKSFNIADIRSEKAGEQTIIMPPLNPPQECFAKLTQRPDDTEEVVRARLEVYKKSTIPVENYYRGKGLLSDFPIMGGIPETTPVLLKHIIDILKASTR</sequence>
<evidence type="ECO:0000256" key="1">
    <source>
        <dbReference type="ARBA" id="ARBA00000582"/>
    </source>
</evidence>
<keyword evidence="9" id="KW-1185">Reference proteome</keyword>
<dbReference type="GO" id="GO:0004017">
    <property type="term" value="F:AMP kinase activity"/>
    <property type="evidence" value="ECO:0007669"/>
    <property type="project" value="UniProtKB-EC"/>
</dbReference>
<dbReference type="EC" id="2.7.4.3" evidence="3"/>
<dbReference type="CDD" id="cd01428">
    <property type="entry name" value="ADK"/>
    <property type="match status" value="1"/>
</dbReference>
<dbReference type="InterPro" id="IPR006259">
    <property type="entry name" value="Adenyl_kin_sub"/>
</dbReference>
<dbReference type="KEGG" id="olu:OSTLU_88233"/>
<keyword evidence="4 7" id="KW-0808">Transferase</keyword>
<evidence type="ECO:0000256" key="6">
    <source>
        <dbReference type="ARBA" id="ARBA00022777"/>
    </source>
</evidence>
<dbReference type="Gene3D" id="3.40.50.300">
    <property type="entry name" value="P-loop containing nucleotide triphosphate hydrolases"/>
    <property type="match status" value="1"/>
</dbReference>
<dbReference type="NCBIfam" id="TIGR01351">
    <property type="entry name" value="adk"/>
    <property type="match status" value="1"/>
</dbReference>
<dbReference type="eggNOG" id="KOG3078">
    <property type="taxonomic scope" value="Eukaryota"/>
</dbReference>
<dbReference type="Pfam" id="PF00406">
    <property type="entry name" value="ADK"/>
    <property type="match status" value="1"/>
</dbReference>
<organism evidence="8 9">
    <name type="scientific">Ostreococcus lucimarinus (strain CCE9901)</name>
    <dbReference type="NCBI Taxonomy" id="436017"/>
    <lineage>
        <taxon>Eukaryota</taxon>
        <taxon>Viridiplantae</taxon>
        <taxon>Chlorophyta</taxon>
        <taxon>Mamiellophyceae</taxon>
        <taxon>Mamiellales</taxon>
        <taxon>Bathycoccaceae</taxon>
        <taxon>Ostreococcus</taxon>
    </lineage>
</organism>
<evidence type="ECO:0000256" key="2">
    <source>
        <dbReference type="ARBA" id="ARBA00007220"/>
    </source>
</evidence>
<evidence type="ECO:0000256" key="7">
    <source>
        <dbReference type="RuleBase" id="RU003330"/>
    </source>
</evidence>
<dbReference type="HAMAP" id="MF_00235">
    <property type="entry name" value="Adenylate_kinase_Adk"/>
    <property type="match status" value="1"/>
</dbReference>
<dbReference type="GO" id="GO:0005524">
    <property type="term" value="F:ATP binding"/>
    <property type="evidence" value="ECO:0007669"/>
    <property type="project" value="InterPro"/>
</dbReference>
<dbReference type="AlphaFoldDB" id="A4S2N7"/>
<keyword evidence="6 7" id="KW-0418">Kinase</keyword>
<dbReference type="RefSeq" id="XP_001419781.1">
    <property type="nucleotide sequence ID" value="XM_001419744.1"/>
</dbReference>
<dbReference type="STRING" id="436017.A4S2N7"/>
<dbReference type="PROSITE" id="PS00113">
    <property type="entry name" value="ADENYLATE_KINASE"/>
    <property type="match status" value="1"/>
</dbReference>
<dbReference type="GeneID" id="5003771"/>